<evidence type="ECO:0000256" key="2">
    <source>
        <dbReference type="ARBA" id="ARBA00007626"/>
    </source>
</evidence>
<dbReference type="Pfam" id="PF01535">
    <property type="entry name" value="PPR"/>
    <property type="match status" value="4"/>
</dbReference>
<keyword evidence="5" id="KW-0496">Mitochondrion</keyword>
<dbReference type="Gene3D" id="1.25.40.10">
    <property type="entry name" value="Tetratricopeptide repeat domain"/>
    <property type="match status" value="2"/>
</dbReference>
<dbReference type="InterPro" id="IPR002885">
    <property type="entry name" value="PPR_rpt"/>
</dbReference>
<accession>A0AA88DLZ1</accession>
<comment type="similarity">
    <text evidence="2">Belongs to the PPR family. P subfamily.</text>
</comment>
<comment type="caution">
    <text evidence="8">The sequence shown here is derived from an EMBL/GenBank/DDBJ whole genome shotgun (WGS) entry which is preliminary data.</text>
</comment>
<dbReference type="Pfam" id="PF17177">
    <property type="entry name" value="PPR_long"/>
    <property type="match status" value="1"/>
</dbReference>
<dbReference type="InterPro" id="IPR033443">
    <property type="entry name" value="PROP1-like_PPR_dom"/>
</dbReference>
<sequence length="623" mass="70547">MWALRRASVPLRNRGVSMRVCSAPFADLEQTISCMQDKAGISQSPELTSDRCPSLNGFYRGKHDSANIFCVRRSLSSQAGAKSSGEEDNLEDGFSELEATDSAKKGVQDVNEDELISEADFSEDDYDDADSSKQEMEALDAEVDLSKSVSSKRKAALALYKTIRETQDLSIPNALDKWIAEGNELDRALIIFVMRNLRKLRMHRKALQFSVWLESSKQLEFIESDYASRVDLIAKVHGLQKAENYIEKIPKSFTGELAYRTLLANCIQANNTKKAEKVFNKMRDLEFPLTTFVCNQLLLLYKRTDKKKIADVLLLMEKENVKPSLFTYRVLIDVKGRSNDIAGMEHILETMKAEGIEPDTQTQYSLARNYAFAGLKEKAEAVLKEMEGDNLEENRGIIRDLLELYAVLGQADEVERVWKICESNPWTVESIAAIEAWGKLGKIEEAEAVFENMLKAVKKPSAWHYNPLLKVYANHKMLTKGRDLIKRMGDGDGKIGPRTWDSVVKLYVKAGEVEKADSVLHKAAQQNQMKPMFESYMAIMDEYAKRGDIHNTEKIFLRMKQAGYNARFRQFQALIQAYTNAKAPAYGIRERMQAENIFPNRALAAQLVQVDAFRKTAASDLLD</sequence>
<name>A0AA88DLZ1_FICCA</name>
<keyword evidence="3" id="KW-0677">Repeat</keyword>
<gene>
    <name evidence="8" type="ORF">TIFTF001_026840</name>
</gene>
<proteinExistence type="inferred from homology"/>
<evidence type="ECO:0000259" key="7">
    <source>
        <dbReference type="Pfam" id="PF17177"/>
    </source>
</evidence>
<dbReference type="PANTHER" id="PTHR45717:SF15">
    <property type="entry name" value="AGL218WP"/>
    <property type="match status" value="1"/>
</dbReference>
<dbReference type="AlphaFoldDB" id="A0AA88DLZ1"/>
<evidence type="ECO:0000313" key="9">
    <source>
        <dbReference type="Proteomes" id="UP001187192"/>
    </source>
</evidence>
<evidence type="ECO:0000256" key="5">
    <source>
        <dbReference type="ARBA" id="ARBA00023128"/>
    </source>
</evidence>
<reference evidence="8" key="1">
    <citation type="submission" date="2023-07" db="EMBL/GenBank/DDBJ databases">
        <title>draft genome sequence of fig (Ficus carica).</title>
        <authorList>
            <person name="Takahashi T."/>
            <person name="Nishimura K."/>
        </authorList>
    </citation>
    <scope>NUCLEOTIDE SEQUENCE</scope>
</reference>
<dbReference type="GO" id="GO:0005739">
    <property type="term" value="C:mitochondrion"/>
    <property type="evidence" value="ECO:0007669"/>
    <property type="project" value="UniProtKB-SubCell"/>
</dbReference>
<dbReference type="NCBIfam" id="TIGR00756">
    <property type="entry name" value="PPR"/>
    <property type="match status" value="1"/>
</dbReference>
<dbReference type="Proteomes" id="UP001187192">
    <property type="component" value="Unassembled WGS sequence"/>
</dbReference>
<protein>
    <recommendedName>
        <fullName evidence="7">PROP1-like PPR domain-containing protein</fullName>
    </recommendedName>
</protein>
<dbReference type="EMBL" id="BTGU01000072">
    <property type="protein sequence ID" value="GMN57747.1"/>
    <property type="molecule type" value="Genomic_DNA"/>
</dbReference>
<evidence type="ECO:0000256" key="6">
    <source>
        <dbReference type="PROSITE-ProRule" id="PRU00708"/>
    </source>
</evidence>
<evidence type="ECO:0000256" key="4">
    <source>
        <dbReference type="ARBA" id="ARBA00022946"/>
    </source>
</evidence>
<evidence type="ECO:0000313" key="8">
    <source>
        <dbReference type="EMBL" id="GMN57747.1"/>
    </source>
</evidence>
<keyword evidence="9" id="KW-1185">Reference proteome</keyword>
<feature type="repeat" description="PPR" evidence="6">
    <location>
        <begin position="496"/>
        <end position="531"/>
    </location>
</feature>
<keyword evidence="4" id="KW-0809">Transit peptide</keyword>
<dbReference type="PROSITE" id="PS51375">
    <property type="entry name" value="PPR"/>
    <property type="match status" value="2"/>
</dbReference>
<feature type="domain" description="PROP1-like PPR" evidence="7">
    <location>
        <begin position="254"/>
        <end position="429"/>
    </location>
</feature>
<organism evidence="8 9">
    <name type="scientific">Ficus carica</name>
    <name type="common">Common fig</name>
    <dbReference type="NCBI Taxonomy" id="3494"/>
    <lineage>
        <taxon>Eukaryota</taxon>
        <taxon>Viridiplantae</taxon>
        <taxon>Streptophyta</taxon>
        <taxon>Embryophyta</taxon>
        <taxon>Tracheophyta</taxon>
        <taxon>Spermatophyta</taxon>
        <taxon>Magnoliopsida</taxon>
        <taxon>eudicotyledons</taxon>
        <taxon>Gunneridae</taxon>
        <taxon>Pentapetalae</taxon>
        <taxon>rosids</taxon>
        <taxon>fabids</taxon>
        <taxon>Rosales</taxon>
        <taxon>Moraceae</taxon>
        <taxon>Ficeae</taxon>
        <taxon>Ficus</taxon>
    </lineage>
</organism>
<comment type="subcellular location">
    <subcellularLocation>
        <location evidence="1">Mitochondrion</location>
    </subcellularLocation>
</comment>
<evidence type="ECO:0000256" key="1">
    <source>
        <dbReference type="ARBA" id="ARBA00004173"/>
    </source>
</evidence>
<dbReference type="InterPro" id="IPR011990">
    <property type="entry name" value="TPR-like_helical_dom_sf"/>
</dbReference>
<dbReference type="FunFam" id="1.25.40.10:FF:000394">
    <property type="entry name" value="Pentatricopeptide repeat-containing protein, mitochondrial"/>
    <property type="match status" value="1"/>
</dbReference>
<dbReference type="GO" id="GO:0003729">
    <property type="term" value="F:mRNA binding"/>
    <property type="evidence" value="ECO:0007669"/>
    <property type="project" value="UniProtKB-ARBA"/>
</dbReference>
<dbReference type="PANTHER" id="PTHR45717">
    <property type="entry name" value="OS12G0527900 PROTEIN"/>
    <property type="match status" value="1"/>
</dbReference>
<evidence type="ECO:0000256" key="3">
    <source>
        <dbReference type="ARBA" id="ARBA00022737"/>
    </source>
</evidence>
<feature type="repeat" description="PPR" evidence="6">
    <location>
        <begin position="324"/>
        <end position="358"/>
    </location>
</feature>